<dbReference type="InterPro" id="IPR029060">
    <property type="entry name" value="PIN-like_dom_sf"/>
</dbReference>
<comment type="function">
    <text evidence="8">Toxic component of a toxin-antitoxin (TA) system. An RNase.</text>
</comment>
<evidence type="ECO:0000313" key="10">
    <source>
        <dbReference type="Proteomes" id="UP000192775"/>
    </source>
</evidence>
<proteinExistence type="inferred from homology"/>
<evidence type="ECO:0000256" key="2">
    <source>
        <dbReference type="ARBA" id="ARBA00022649"/>
    </source>
</evidence>
<reference evidence="9 10" key="1">
    <citation type="submission" date="2017-04" db="EMBL/GenBank/DDBJ databases">
        <authorList>
            <person name="Afonso C.L."/>
            <person name="Miller P.J."/>
            <person name="Scott M.A."/>
            <person name="Spackman E."/>
            <person name="Goraichik I."/>
            <person name="Dimitrov K.M."/>
            <person name="Suarez D.L."/>
            <person name="Swayne D.E."/>
        </authorList>
    </citation>
    <scope>NUCLEOTIDE SEQUENCE [LARGE SCALE GENOMIC DNA]</scope>
    <source>
        <strain evidence="10">XA(T)</strain>
    </source>
</reference>
<evidence type="ECO:0000256" key="3">
    <source>
        <dbReference type="ARBA" id="ARBA00022722"/>
    </source>
</evidence>
<protein>
    <recommendedName>
        <fullName evidence="8">Ribonuclease VapC</fullName>
        <shortName evidence="8">RNase VapC</shortName>
        <ecNumber evidence="8">3.1.-.-</ecNumber>
    </recommendedName>
    <alternativeName>
        <fullName evidence="8">Toxin VapC</fullName>
    </alternativeName>
</protein>
<dbReference type="AlphaFoldDB" id="A0A1X9LGU7"/>
<dbReference type="EMBL" id="CP020715">
    <property type="protein sequence ID" value="ARJ04414.1"/>
    <property type="molecule type" value="Genomic_DNA"/>
</dbReference>
<dbReference type="PANTHER" id="PTHR33653:SF1">
    <property type="entry name" value="RIBONUCLEASE VAPC2"/>
    <property type="match status" value="1"/>
</dbReference>
<evidence type="ECO:0000313" key="9">
    <source>
        <dbReference type="EMBL" id="ARJ04414.1"/>
    </source>
</evidence>
<dbReference type="Pfam" id="PF01850">
    <property type="entry name" value="PIN"/>
    <property type="match status" value="1"/>
</dbReference>
<sequence length="138" mass="15580">MIILDTNVVSEYTRSDCDRRVLRFVSAILLREVWITSITTAELLDGIALMPDGRRRRELSGITARVVEQELGGRVLAFDRLDSVEYASVRALRARAGRPIDVMDAQIAAIARRHRATLVTRNVRDFEGCGIEVVNPWE</sequence>
<dbReference type="EC" id="3.1.-.-" evidence="8"/>
<dbReference type="STRING" id="1619308.B5808_03625"/>
<organism evidence="9 10">
    <name type="scientific">Cnuibacter physcomitrellae</name>
    <dbReference type="NCBI Taxonomy" id="1619308"/>
    <lineage>
        <taxon>Bacteria</taxon>
        <taxon>Bacillati</taxon>
        <taxon>Actinomycetota</taxon>
        <taxon>Actinomycetes</taxon>
        <taxon>Micrococcales</taxon>
        <taxon>Microbacteriaceae</taxon>
        <taxon>Cnuibacter</taxon>
    </lineage>
</organism>
<dbReference type="CDD" id="cd18731">
    <property type="entry name" value="PIN_NgFitB-like"/>
    <property type="match status" value="1"/>
</dbReference>
<gene>
    <name evidence="8" type="primary">vapC</name>
    <name evidence="9" type="ORF">B5808_03625</name>
</gene>
<evidence type="ECO:0000256" key="1">
    <source>
        <dbReference type="ARBA" id="ARBA00001946"/>
    </source>
</evidence>
<dbReference type="InterPro" id="IPR050556">
    <property type="entry name" value="Type_II_TA_system_RNase"/>
</dbReference>
<dbReference type="KEGG" id="cphy:B5808_03625"/>
<dbReference type="HAMAP" id="MF_00265">
    <property type="entry name" value="VapC_Nob1"/>
    <property type="match status" value="1"/>
</dbReference>
<evidence type="ECO:0000256" key="5">
    <source>
        <dbReference type="ARBA" id="ARBA00022801"/>
    </source>
</evidence>
<dbReference type="Proteomes" id="UP000192775">
    <property type="component" value="Chromosome"/>
</dbReference>
<evidence type="ECO:0000256" key="4">
    <source>
        <dbReference type="ARBA" id="ARBA00022723"/>
    </source>
</evidence>
<evidence type="ECO:0000256" key="6">
    <source>
        <dbReference type="ARBA" id="ARBA00022842"/>
    </source>
</evidence>
<comment type="cofactor">
    <cofactor evidence="1 8">
        <name>Mg(2+)</name>
        <dbReference type="ChEBI" id="CHEBI:18420"/>
    </cofactor>
</comment>
<keyword evidence="5 8" id="KW-0378">Hydrolase</keyword>
<dbReference type="Gene3D" id="3.40.50.1010">
    <property type="entry name" value="5'-nuclease"/>
    <property type="match status" value="1"/>
</dbReference>
<dbReference type="GO" id="GO:0016787">
    <property type="term" value="F:hydrolase activity"/>
    <property type="evidence" value="ECO:0007669"/>
    <property type="project" value="UniProtKB-KW"/>
</dbReference>
<keyword evidence="6 8" id="KW-0460">Magnesium</keyword>
<dbReference type="PANTHER" id="PTHR33653">
    <property type="entry name" value="RIBONUCLEASE VAPC2"/>
    <property type="match status" value="1"/>
</dbReference>
<keyword evidence="3 8" id="KW-0540">Nuclease</keyword>
<dbReference type="GO" id="GO:0000287">
    <property type="term" value="F:magnesium ion binding"/>
    <property type="evidence" value="ECO:0007669"/>
    <property type="project" value="UniProtKB-UniRule"/>
</dbReference>
<accession>A0A1X9LGU7</accession>
<evidence type="ECO:0000256" key="7">
    <source>
        <dbReference type="ARBA" id="ARBA00038093"/>
    </source>
</evidence>
<dbReference type="InterPro" id="IPR002716">
    <property type="entry name" value="PIN_dom"/>
</dbReference>
<keyword evidence="4 8" id="KW-0479">Metal-binding</keyword>
<dbReference type="InterPro" id="IPR022907">
    <property type="entry name" value="VapC_family"/>
</dbReference>
<comment type="similarity">
    <text evidence="7 8">Belongs to the PINc/VapC protein family.</text>
</comment>
<evidence type="ECO:0000256" key="8">
    <source>
        <dbReference type="HAMAP-Rule" id="MF_00265"/>
    </source>
</evidence>
<dbReference type="RefSeq" id="WP_085018498.1">
    <property type="nucleotide sequence ID" value="NZ_BMHD01000001.1"/>
</dbReference>
<keyword evidence="10" id="KW-1185">Reference proteome</keyword>
<feature type="binding site" evidence="8">
    <location>
        <position position="104"/>
    </location>
    <ligand>
        <name>Mg(2+)</name>
        <dbReference type="ChEBI" id="CHEBI:18420"/>
    </ligand>
</feature>
<name>A0A1X9LGU7_9MICO</name>
<dbReference type="GO" id="GO:0090729">
    <property type="term" value="F:toxin activity"/>
    <property type="evidence" value="ECO:0007669"/>
    <property type="project" value="UniProtKB-KW"/>
</dbReference>
<dbReference type="SUPFAM" id="SSF88723">
    <property type="entry name" value="PIN domain-like"/>
    <property type="match status" value="1"/>
</dbReference>
<keyword evidence="2 8" id="KW-1277">Toxin-antitoxin system</keyword>
<dbReference type="GO" id="GO:0004540">
    <property type="term" value="F:RNA nuclease activity"/>
    <property type="evidence" value="ECO:0007669"/>
    <property type="project" value="InterPro"/>
</dbReference>
<feature type="binding site" evidence="8">
    <location>
        <position position="5"/>
    </location>
    <ligand>
        <name>Mg(2+)</name>
        <dbReference type="ChEBI" id="CHEBI:18420"/>
    </ligand>
</feature>
<keyword evidence="8" id="KW-0800">Toxin</keyword>